<name>A0A428N670_9BACI</name>
<evidence type="ECO:0000259" key="2">
    <source>
        <dbReference type="PROSITE" id="PS50032"/>
    </source>
</evidence>
<feature type="transmembrane region" description="Helical" evidence="1">
    <location>
        <begin position="104"/>
        <end position="121"/>
    </location>
</feature>
<dbReference type="PANTHER" id="PTHR14969:SF13">
    <property type="entry name" value="AT30094P"/>
    <property type="match status" value="1"/>
</dbReference>
<feature type="transmembrane region" description="Helical" evidence="1">
    <location>
        <begin position="170"/>
        <end position="189"/>
    </location>
</feature>
<feature type="transmembrane region" description="Helical" evidence="1">
    <location>
        <begin position="201"/>
        <end position="224"/>
    </location>
</feature>
<evidence type="ECO:0000313" key="3">
    <source>
        <dbReference type="EMBL" id="RSL33993.1"/>
    </source>
</evidence>
<feature type="domain" description="KA1" evidence="2">
    <location>
        <begin position="1"/>
        <end position="48"/>
    </location>
</feature>
<keyword evidence="1" id="KW-0812">Transmembrane</keyword>
<protein>
    <submittedName>
        <fullName evidence="3">Phosphatase PAP2 family protein</fullName>
    </submittedName>
</protein>
<feature type="transmembrane region" description="Helical" evidence="1">
    <location>
        <begin position="79"/>
        <end position="97"/>
    </location>
</feature>
<proteinExistence type="predicted"/>
<dbReference type="InterPro" id="IPR036938">
    <property type="entry name" value="PAP2/HPO_sf"/>
</dbReference>
<dbReference type="InterPro" id="IPR000326">
    <property type="entry name" value="PAP2/HPO"/>
</dbReference>
<dbReference type="Proteomes" id="UP000275076">
    <property type="component" value="Unassembled WGS sequence"/>
</dbReference>
<keyword evidence="4" id="KW-1185">Reference proteome</keyword>
<feature type="transmembrane region" description="Helical" evidence="1">
    <location>
        <begin position="15"/>
        <end position="36"/>
    </location>
</feature>
<feature type="transmembrane region" description="Helical" evidence="1">
    <location>
        <begin position="141"/>
        <end position="163"/>
    </location>
</feature>
<dbReference type="CDD" id="cd03392">
    <property type="entry name" value="PAP2_like_2"/>
    <property type="match status" value="1"/>
</dbReference>
<dbReference type="PROSITE" id="PS50032">
    <property type="entry name" value="KA1"/>
    <property type="match status" value="1"/>
</dbReference>
<sequence length="228" mass="26164">MKFNLNLTKLRKIPIVTYVYVILALLTVGGAFFLFVELAEDVLEEEKFIIDRHGAAFINSIQAPWLSQTMGWITELGSVTWLVTASLLVCVLIFFVYKRRMWRILYFATAMIGISVLTKLLKLTFERRRPDLLEEFDGTGFSFPSGHSTGPIVFYGFLIYLVAKSQWSSWIKWILSGVLSTLVLLIGFSRVYLSVHYVTDVLAGFALGLSWLLICILVLEYTLWRRKK</sequence>
<organism evidence="3 4">
    <name type="scientific">Salibacterium salarium</name>
    <dbReference type="NCBI Taxonomy" id="284579"/>
    <lineage>
        <taxon>Bacteria</taxon>
        <taxon>Bacillati</taxon>
        <taxon>Bacillota</taxon>
        <taxon>Bacilli</taxon>
        <taxon>Bacillales</taxon>
        <taxon>Bacillaceae</taxon>
    </lineage>
</organism>
<comment type="caution">
    <text evidence="3">The sequence shown here is derived from an EMBL/GenBank/DDBJ whole genome shotgun (WGS) entry which is preliminary data.</text>
</comment>
<dbReference type="Gene3D" id="1.20.144.10">
    <property type="entry name" value="Phosphatidic acid phosphatase type 2/haloperoxidase"/>
    <property type="match status" value="2"/>
</dbReference>
<gene>
    <name evidence="3" type="ORF">D7Z54_07715</name>
</gene>
<dbReference type="InterPro" id="IPR001772">
    <property type="entry name" value="KA1_dom"/>
</dbReference>
<dbReference type="AlphaFoldDB" id="A0A428N670"/>
<dbReference type="OrthoDB" id="9789113at2"/>
<dbReference type="SMART" id="SM00014">
    <property type="entry name" value="acidPPc"/>
    <property type="match status" value="1"/>
</dbReference>
<dbReference type="PANTHER" id="PTHR14969">
    <property type="entry name" value="SPHINGOSINE-1-PHOSPHATE PHOSPHOHYDROLASE"/>
    <property type="match status" value="1"/>
</dbReference>
<evidence type="ECO:0000256" key="1">
    <source>
        <dbReference type="SAM" id="Phobius"/>
    </source>
</evidence>
<keyword evidence="1" id="KW-0472">Membrane</keyword>
<evidence type="ECO:0000313" key="4">
    <source>
        <dbReference type="Proteomes" id="UP000275076"/>
    </source>
</evidence>
<dbReference type="RefSeq" id="WP_125555261.1">
    <property type="nucleotide sequence ID" value="NZ_RBVX01000005.1"/>
</dbReference>
<keyword evidence="1" id="KW-1133">Transmembrane helix</keyword>
<dbReference type="Pfam" id="PF01569">
    <property type="entry name" value="PAP2"/>
    <property type="match status" value="1"/>
</dbReference>
<dbReference type="EMBL" id="RBVX01000005">
    <property type="protein sequence ID" value="RSL33993.1"/>
    <property type="molecule type" value="Genomic_DNA"/>
</dbReference>
<accession>A0A428N670</accession>
<reference evidence="3 4" key="1">
    <citation type="submission" date="2018-10" db="EMBL/GenBank/DDBJ databases">
        <title>Draft genome sequence of Bacillus salarius IM0101, isolated from a hypersaline soil in Inner Mongolia, China.</title>
        <authorList>
            <person name="Yamprayoonswat W."/>
            <person name="Boonvisut S."/>
            <person name="Jumpathong W."/>
            <person name="Sittihan S."/>
            <person name="Ruangsuj P."/>
            <person name="Wanthongcharoen S."/>
            <person name="Thongpramul N."/>
            <person name="Pimmason S."/>
            <person name="Yu B."/>
            <person name="Yasawong M."/>
        </authorList>
    </citation>
    <scope>NUCLEOTIDE SEQUENCE [LARGE SCALE GENOMIC DNA]</scope>
    <source>
        <strain evidence="3 4">IM0101</strain>
    </source>
</reference>
<dbReference type="SUPFAM" id="SSF48317">
    <property type="entry name" value="Acid phosphatase/Vanadium-dependent haloperoxidase"/>
    <property type="match status" value="1"/>
</dbReference>